<dbReference type="Gene3D" id="3.30.50.10">
    <property type="entry name" value="Erythroid Transcription Factor GATA-1, subunit A"/>
    <property type="match status" value="1"/>
</dbReference>
<dbReference type="Gene3D" id="3.30.450.20">
    <property type="entry name" value="PAS domain"/>
    <property type="match status" value="1"/>
</dbReference>
<feature type="region of interest" description="Disordered" evidence="5">
    <location>
        <begin position="193"/>
        <end position="228"/>
    </location>
</feature>
<evidence type="ECO:0000259" key="7">
    <source>
        <dbReference type="PROSITE" id="PS50114"/>
    </source>
</evidence>
<evidence type="ECO:0000313" key="8">
    <source>
        <dbReference type="EMBL" id="KIK61891.1"/>
    </source>
</evidence>
<dbReference type="GO" id="GO:0043565">
    <property type="term" value="F:sequence-specific DNA binding"/>
    <property type="evidence" value="ECO:0007669"/>
    <property type="project" value="InterPro"/>
</dbReference>
<evidence type="ECO:0000256" key="4">
    <source>
        <dbReference type="PROSITE-ProRule" id="PRU00094"/>
    </source>
</evidence>
<keyword evidence="2 4" id="KW-0863">Zinc-finger</keyword>
<dbReference type="SMART" id="SM00401">
    <property type="entry name" value="ZnF_GATA"/>
    <property type="match status" value="1"/>
</dbReference>
<dbReference type="PANTHER" id="PTHR45658:SF18">
    <property type="entry name" value="PROTEIN GAT2"/>
    <property type="match status" value="1"/>
</dbReference>
<dbReference type="PROSITE" id="PS00344">
    <property type="entry name" value="GATA_ZN_FINGER_1"/>
    <property type="match status" value="1"/>
</dbReference>
<feature type="domain" description="GATA-type" evidence="7">
    <location>
        <begin position="232"/>
        <end position="265"/>
    </location>
</feature>
<dbReference type="Proteomes" id="UP000053593">
    <property type="component" value="Unassembled WGS sequence"/>
</dbReference>
<keyword evidence="3" id="KW-0862">Zinc</keyword>
<dbReference type="Pfam" id="PF00320">
    <property type="entry name" value="GATA"/>
    <property type="match status" value="1"/>
</dbReference>
<dbReference type="CDD" id="cd00202">
    <property type="entry name" value="ZnF_GATA"/>
    <property type="match status" value="1"/>
</dbReference>
<dbReference type="PROSITE" id="PS50114">
    <property type="entry name" value="GATA_ZN_FINGER_2"/>
    <property type="match status" value="1"/>
</dbReference>
<dbReference type="InterPro" id="IPR000679">
    <property type="entry name" value="Znf_GATA"/>
</dbReference>
<evidence type="ECO:0000256" key="5">
    <source>
        <dbReference type="SAM" id="MobiDB-lite"/>
    </source>
</evidence>
<dbReference type="SUPFAM" id="SSF57716">
    <property type="entry name" value="Glucocorticoid receptor-like (DNA-binding domain)"/>
    <property type="match status" value="1"/>
</dbReference>
<feature type="compositionally biased region" description="Gly residues" evidence="5">
    <location>
        <begin position="280"/>
        <end position="294"/>
    </location>
</feature>
<organism evidence="8 9">
    <name type="scientific">Collybiopsis luxurians FD-317 M1</name>
    <dbReference type="NCBI Taxonomy" id="944289"/>
    <lineage>
        <taxon>Eukaryota</taxon>
        <taxon>Fungi</taxon>
        <taxon>Dikarya</taxon>
        <taxon>Basidiomycota</taxon>
        <taxon>Agaricomycotina</taxon>
        <taxon>Agaricomycetes</taxon>
        <taxon>Agaricomycetidae</taxon>
        <taxon>Agaricales</taxon>
        <taxon>Marasmiineae</taxon>
        <taxon>Omphalotaceae</taxon>
        <taxon>Collybiopsis</taxon>
        <taxon>Collybiopsis luxurians</taxon>
    </lineage>
</organism>
<protein>
    <recommendedName>
        <fullName evidence="10">GATA-type domain-containing protein</fullName>
    </recommendedName>
</protein>
<dbReference type="InterPro" id="IPR000014">
    <property type="entry name" value="PAS"/>
</dbReference>
<evidence type="ECO:0000256" key="2">
    <source>
        <dbReference type="ARBA" id="ARBA00022771"/>
    </source>
</evidence>
<dbReference type="InterPro" id="IPR051140">
    <property type="entry name" value="GATA_TF"/>
</dbReference>
<dbReference type="PROSITE" id="PS50112">
    <property type="entry name" value="PAS"/>
    <property type="match status" value="1"/>
</dbReference>
<dbReference type="GO" id="GO:0006355">
    <property type="term" value="P:regulation of DNA-templated transcription"/>
    <property type="evidence" value="ECO:0007669"/>
    <property type="project" value="InterPro"/>
</dbReference>
<dbReference type="GO" id="GO:0008270">
    <property type="term" value="F:zinc ion binding"/>
    <property type="evidence" value="ECO:0007669"/>
    <property type="project" value="UniProtKB-KW"/>
</dbReference>
<dbReference type="HOGENOM" id="CLU_024414_1_1_1"/>
<dbReference type="OrthoDB" id="2162994at2759"/>
<evidence type="ECO:0000259" key="6">
    <source>
        <dbReference type="PROSITE" id="PS50112"/>
    </source>
</evidence>
<evidence type="ECO:0000256" key="3">
    <source>
        <dbReference type="ARBA" id="ARBA00022833"/>
    </source>
</evidence>
<dbReference type="Pfam" id="PF08447">
    <property type="entry name" value="PAS_3"/>
    <property type="match status" value="1"/>
</dbReference>
<feature type="region of interest" description="Disordered" evidence="5">
    <location>
        <begin position="274"/>
        <end position="294"/>
    </location>
</feature>
<evidence type="ECO:0000313" key="9">
    <source>
        <dbReference type="Proteomes" id="UP000053593"/>
    </source>
</evidence>
<dbReference type="InterPro" id="IPR013655">
    <property type="entry name" value="PAS_fold_3"/>
</dbReference>
<dbReference type="EMBL" id="KN834769">
    <property type="protein sequence ID" value="KIK61891.1"/>
    <property type="molecule type" value="Genomic_DNA"/>
</dbReference>
<feature type="domain" description="PAS" evidence="6">
    <location>
        <begin position="1"/>
        <end position="49"/>
    </location>
</feature>
<evidence type="ECO:0000256" key="1">
    <source>
        <dbReference type="ARBA" id="ARBA00022723"/>
    </source>
</evidence>
<dbReference type="PANTHER" id="PTHR45658">
    <property type="entry name" value="GATA TRANSCRIPTION FACTOR"/>
    <property type="match status" value="1"/>
</dbReference>
<feature type="compositionally biased region" description="Gly residues" evidence="5">
    <location>
        <begin position="202"/>
        <end position="212"/>
    </location>
</feature>
<name>A0A0D0C153_9AGAR</name>
<evidence type="ECO:0008006" key="10">
    <source>
        <dbReference type="Google" id="ProtNLM"/>
    </source>
</evidence>
<gene>
    <name evidence="8" type="ORF">GYMLUDRAFT_42303</name>
</gene>
<dbReference type="SUPFAM" id="SSF55785">
    <property type="entry name" value="PYP-like sensor domain (PAS domain)"/>
    <property type="match status" value="1"/>
</dbReference>
<reference evidence="8 9" key="1">
    <citation type="submission" date="2014-04" db="EMBL/GenBank/DDBJ databases">
        <title>Evolutionary Origins and Diversification of the Mycorrhizal Mutualists.</title>
        <authorList>
            <consortium name="DOE Joint Genome Institute"/>
            <consortium name="Mycorrhizal Genomics Consortium"/>
            <person name="Kohler A."/>
            <person name="Kuo A."/>
            <person name="Nagy L.G."/>
            <person name="Floudas D."/>
            <person name="Copeland A."/>
            <person name="Barry K.W."/>
            <person name="Cichocki N."/>
            <person name="Veneault-Fourrey C."/>
            <person name="LaButti K."/>
            <person name="Lindquist E.A."/>
            <person name="Lipzen A."/>
            <person name="Lundell T."/>
            <person name="Morin E."/>
            <person name="Murat C."/>
            <person name="Riley R."/>
            <person name="Ohm R."/>
            <person name="Sun H."/>
            <person name="Tunlid A."/>
            <person name="Henrissat B."/>
            <person name="Grigoriev I.V."/>
            <person name="Hibbett D.S."/>
            <person name="Martin F."/>
        </authorList>
    </citation>
    <scope>NUCLEOTIDE SEQUENCE [LARGE SCALE GENOMIC DNA]</scope>
    <source>
        <strain evidence="8 9">FD-317 M1</strain>
    </source>
</reference>
<sequence>MRILYCSPAVNELLGWREGDVLDHDFTELVNNEDQPSFRASFEESLLGRAELLAYIRMKCSTPVSAVSYPFLPMKEILFEIKGYPRFVVENSPNSGCQWFLAMAKPWISRNITMLNTLLELKLENEHLQSKLNGLRSKYQIPPPSSNSSSASALYSTSSALFSHSHSQQQQDASSSGAAFYLGGSDAASPVRTTFDASSLGSGAGGAGGSVGSGEDDPEEGQKKKKLKKLHPVEQYVCNQCGRTDSPEWRKGPMGPKTLCNACGLRWAKQMRKTDDPLEVGGGGGGGGGEGTTG</sequence>
<dbReference type="InterPro" id="IPR035965">
    <property type="entry name" value="PAS-like_dom_sf"/>
</dbReference>
<keyword evidence="9" id="KW-1185">Reference proteome</keyword>
<proteinExistence type="predicted"/>
<accession>A0A0D0C153</accession>
<dbReference type="InterPro" id="IPR013088">
    <property type="entry name" value="Znf_NHR/GATA"/>
</dbReference>
<dbReference type="AlphaFoldDB" id="A0A0D0C153"/>
<dbReference type="CDD" id="cd00130">
    <property type="entry name" value="PAS"/>
    <property type="match status" value="1"/>
</dbReference>
<keyword evidence="1" id="KW-0479">Metal-binding</keyword>